<dbReference type="OrthoDB" id="9767435at2"/>
<evidence type="ECO:0000313" key="11">
    <source>
        <dbReference type="Proteomes" id="UP000232163"/>
    </source>
</evidence>
<evidence type="ECO:0000256" key="3">
    <source>
        <dbReference type="ARBA" id="ARBA00022553"/>
    </source>
</evidence>
<keyword evidence="5" id="KW-0547">Nucleotide-binding</keyword>
<feature type="transmembrane region" description="Helical" evidence="8">
    <location>
        <begin position="225"/>
        <end position="245"/>
    </location>
</feature>
<proteinExistence type="predicted"/>
<dbReference type="AlphaFoldDB" id="A0A2N9VX07"/>
<dbReference type="EMBL" id="MZMT01000035">
    <property type="protein sequence ID" value="PIO44025.1"/>
    <property type="molecule type" value="Genomic_DNA"/>
</dbReference>
<dbReference type="Pfam" id="PF02518">
    <property type="entry name" value="HATPase_c"/>
    <property type="match status" value="1"/>
</dbReference>
<keyword evidence="11" id="KW-1185">Reference proteome</keyword>
<comment type="caution">
    <text evidence="10">The sequence shown here is derived from an EMBL/GenBank/DDBJ whole genome shotgun (WGS) entry which is preliminary data.</text>
</comment>
<dbReference type="Pfam" id="PF07568">
    <property type="entry name" value="HisKA_2"/>
    <property type="match status" value="1"/>
</dbReference>
<dbReference type="PROSITE" id="PS50109">
    <property type="entry name" value="HIS_KIN"/>
    <property type="match status" value="1"/>
</dbReference>
<dbReference type="SUPFAM" id="SSF55874">
    <property type="entry name" value="ATPase domain of HSP90 chaperone/DNA topoisomerase II/histidine kinase"/>
    <property type="match status" value="1"/>
</dbReference>
<keyword evidence="7" id="KW-0067">ATP-binding</keyword>
<evidence type="ECO:0000256" key="8">
    <source>
        <dbReference type="SAM" id="Phobius"/>
    </source>
</evidence>
<dbReference type="InterPro" id="IPR011495">
    <property type="entry name" value="Sig_transdc_His_kin_sub2_dim/P"/>
</dbReference>
<dbReference type="GO" id="GO:0005524">
    <property type="term" value="F:ATP binding"/>
    <property type="evidence" value="ECO:0007669"/>
    <property type="project" value="UniProtKB-KW"/>
</dbReference>
<dbReference type="SMART" id="SM00387">
    <property type="entry name" value="HATPase_c"/>
    <property type="match status" value="1"/>
</dbReference>
<evidence type="ECO:0000256" key="4">
    <source>
        <dbReference type="ARBA" id="ARBA00022679"/>
    </source>
</evidence>
<feature type="domain" description="Histidine kinase" evidence="9">
    <location>
        <begin position="300"/>
        <end position="494"/>
    </location>
</feature>
<comment type="catalytic activity">
    <reaction evidence="1">
        <text>ATP + protein L-histidine = ADP + protein N-phospho-L-histidine.</text>
        <dbReference type="EC" id="2.7.13.3"/>
    </reaction>
</comment>
<evidence type="ECO:0000256" key="1">
    <source>
        <dbReference type="ARBA" id="ARBA00000085"/>
    </source>
</evidence>
<evidence type="ECO:0000313" key="10">
    <source>
        <dbReference type="EMBL" id="PIO44025.1"/>
    </source>
</evidence>
<protein>
    <recommendedName>
        <fullName evidence="2">histidine kinase</fullName>
        <ecNumber evidence="2">2.7.13.3</ecNumber>
    </recommendedName>
</protein>
<evidence type="ECO:0000256" key="2">
    <source>
        <dbReference type="ARBA" id="ARBA00012438"/>
    </source>
</evidence>
<dbReference type="Gene3D" id="3.30.565.10">
    <property type="entry name" value="Histidine kinase-like ATPase, C-terminal domain"/>
    <property type="match status" value="1"/>
</dbReference>
<dbReference type="Pfam" id="PF05227">
    <property type="entry name" value="CHASE3"/>
    <property type="match status" value="1"/>
</dbReference>
<keyword evidence="8" id="KW-0472">Membrane</keyword>
<evidence type="ECO:0000256" key="7">
    <source>
        <dbReference type="ARBA" id="ARBA00022840"/>
    </source>
</evidence>
<keyword evidence="3" id="KW-0597">Phosphoprotein</keyword>
<sequence length="506" mass="55820">MVSDPKQRMFNKRSVASGSREPLNGYGPFMDWKEYFLLWWRKLVLNFSQRPLRGLAIMLSLGLIIGAAGSTIILARSFNNQIHDVVATYKVREQAYSLLAFVNEAHSNQRGFLLTKNAEFLDLYRNSAARLDENLNTLAEMTRDNLRQQAMVTKIRDMVKEKQATVETAVSFALTGKDAEALASLGPSFGIGQLDEITKTIDGFLGEEDRRLIERNIAMDGMRSWLTIASLSSLGGALILAFILASRTSRYVRRLTEGQSALLSEKSLLENMVQSRTAELEKAMLVAKRERARVEALLQDSDHRIGNSLATVSSLLGIQMRDVSSEEIRGALGAARDRIQTISSAHRRLRLGADHETVRADEYLPDVIADIKEANVHDRDISIQADLAPINLSSRDATTLGIIIGELTMNAIKHAFPGRRSGEIRINLWHGDDGILRLKIADTGVGIPKRPHRQSPGLGSLIVNQLCQQFGGSATYSANPGGGTIVTLDFPSLTEVEPPDDAEVDE</sequence>
<dbReference type="Proteomes" id="UP000232163">
    <property type="component" value="Unassembled WGS sequence"/>
</dbReference>
<feature type="transmembrane region" description="Helical" evidence="8">
    <location>
        <begin position="55"/>
        <end position="75"/>
    </location>
</feature>
<evidence type="ECO:0000256" key="6">
    <source>
        <dbReference type="ARBA" id="ARBA00022777"/>
    </source>
</evidence>
<organism evidence="10 11">
    <name type="scientific">Phyllobacterium zundukense</name>
    <dbReference type="NCBI Taxonomy" id="1867719"/>
    <lineage>
        <taxon>Bacteria</taxon>
        <taxon>Pseudomonadati</taxon>
        <taxon>Pseudomonadota</taxon>
        <taxon>Alphaproteobacteria</taxon>
        <taxon>Hyphomicrobiales</taxon>
        <taxon>Phyllobacteriaceae</taxon>
        <taxon>Phyllobacterium</taxon>
    </lineage>
</organism>
<keyword evidence="8" id="KW-0812">Transmembrane</keyword>
<accession>A0A2N9VX07</accession>
<keyword evidence="4" id="KW-0808">Transferase</keyword>
<dbReference type="PRINTS" id="PR00344">
    <property type="entry name" value="BCTRLSENSOR"/>
</dbReference>
<dbReference type="InterPro" id="IPR036890">
    <property type="entry name" value="HATPase_C_sf"/>
</dbReference>
<dbReference type="CDD" id="cd19410">
    <property type="entry name" value="HK9-like_sensor"/>
    <property type="match status" value="1"/>
</dbReference>
<dbReference type="InterPro" id="IPR003594">
    <property type="entry name" value="HATPase_dom"/>
</dbReference>
<dbReference type="InterPro" id="IPR005467">
    <property type="entry name" value="His_kinase_dom"/>
</dbReference>
<dbReference type="InterPro" id="IPR007891">
    <property type="entry name" value="CHASE3"/>
</dbReference>
<reference evidence="11" key="1">
    <citation type="journal article" date="2017" name="Int J Environ Stud">
        <title>Does the Miocene-Pliocene relict legume Oxytropis triphylla form nitrogen-fixing nodules with a combination of bacterial strains?</title>
        <authorList>
            <person name="Safronova V."/>
            <person name="Belimov A."/>
            <person name="Sazanova A."/>
            <person name="Kuznetsova I."/>
            <person name="Popova J."/>
            <person name="Andronov E."/>
            <person name="Verkhozina A."/>
            <person name="Tikhonovich I."/>
        </authorList>
    </citation>
    <scope>NUCLEOTIDE SEQUENCE [LARGE SCALE GENOMIC DNA]</scope>
    <source>
        <strain evidence="11">Tri-38</strain>
    </source>
</reference>
<keyword evidence="6" id="KW-0418">Kinase</keyword>
<evidence type="ECO:0000259" key="9">
    <source>
        <dbReference type="PROSITE" id="PS50109"/>
    </source>
</evidence>
<evidence type="ECO:0000256" key="5">
    <source>
        <dbReference type="ARBA" id="ARBA00022741"/>
    </source>
</evidence>
<dbReference type="EC" id="2.7.13.3" evidence="2"/>
<dbReference type="InterPro" id="IPR004358">
    <property type="entry name" value="Sig_transdc_His_kin-like_C"/>
</dbReference>
<keyword evidence="8" id="KW-1133">Transmembrane helix</keyword>
<dbReference type="PANTHER" id="PTHR41523:SF8">
    <property type="entry name" value="ETHYLENE RESPONSE SENSOR PROTEIN"/>
    <property type="match status" value="1"/>
</dbReference>
<dbReference type="GO" id="GO:0004673">
    <property type="term" value="F:protein histidine kinase activity"/>
    <property type="evidence" value="ECO:0007669"/>
    <property type="project" value="UniProtKB-EC"/>
</dbReference>
<name>A0A2N9VX07_9HYPH</name>
<dbReference type="PANTHER" id="PTHR41523">
    <property type="entry name" value="TWO-COMPONENT SYSTEM SENSOR PROTEIN"/>
    <property type="match status" value="1"/>
</dbReference>
<gene>
    <name evidence="10" type="ORF">B5P45_15810</name>
</gene>